<reference evidence="1" key="1">
    <citation type="journal article" date="2016" name="Biosci. Biotechnol. Biochem.">
        <title>Bioconversion of AHX to AOH by resting cells of Burkholderia contaminans CH-1.</title>
        <authorList>
            <person name="Choi J.H."/>
            <person name="Kikuchi A."/>
            <person name="Pumkaeo P."/>
            <person name="Hirai H."/>
            <person name="Tokuyama S."/>
            <person name="Kawagishi H."/>
        </authorList>
    </citation>
    <scope>NUCLEOTIDE SEQUENCE</scope>
    <source>
        <strain evidence="1">CH-1</strain>
        <plasmid evidence="1">pBC453</plasmid>
    </source>
</reference>
<proteinExistence type="predicted"/>
<protein>
    <submittedName>
        <fullName evidence="1">Uncharacterized protein</fullName>
    </submittedName>
</protein>
<dbReference type="EMBL" id="AP018360">
    <property type="protein sequence ID" value="BBA45376.1"/>
    <property type="molecule type" value="Genomic_DNA"/>
</dbReference>
<gene>
    <name evidence="1" type="ORF">BCCH1_78870</name>
</gene>
<name>A0A250LLF2_9BURK</name>
<geneLocation type="plasmid" evidence="1">
    <name>pBC453</name>
</geneLocation>
<dbReference type="AlphaFoldDB" id="A0A250LLF2"/>
<accession>A0A250LLF2</accession>
<organism evidence="1">
    <name type="scientific">Burkholderia contaminans</name>
    <dbReference type="NCBI Taxonomy" id="488447"/>
    <lineage>
        <taxon>Bacteria</taxon>
        <taxon>Pseudomonadati</taxon>
        <taxon>Pseudomonadota</taxon>
        <taxon>Betaproteobacteria</taxon>
        <taxon>Burkholderiales</taxon>
        <taxon>Burkholderiaceae</taxon>
        <taxon>Burkholderia</taxon>
        <taxon>Burkholderia cepacia complex</taxon>
    </lineage>
</organism>
<sequence>MNQHLLEAIARGFPFGTSAHRPAVASAASAALTAEVSNGRHVQAIDACIKKDCPDRMPAVRSI</sequence>
<evidence type="ECO:0000313" key="1">
    <source>
        <dbReference type="EMBL" id="BBA45376.1"/>
    </source>
</evidence>
<keyword evidence="1" id="KW-0614">Plasmid</keyword>
<reference evidence="1" key="2">
    <citation type="journal article" date="2017" name="Genome Announc.">
        <title>High-Quality Draft Genome Sequence of Burkholderia contaminans CH-1, a Gram-Negative Bacterium That Metabolizes 2-Azahypoxanthine, a Plant Growth-Regulating Compound.</title>
        <authorList>
            <person name="Choi J.-H."/>
            <person name="Sugiura H."/>
            <person name="Moriuchi R."/>
            <person name="Kawagishi H."/>
            <person name="Dohra H."/>
        </authorList>
    </citation>
    <scope>NUCLEOTIDE SEQUENCE</scope>
    <source>
        <strain evidence="1">CH-1</strain>
        <plasmid evidence="1">pBC453</plasmid>
    </source>
</reference>